<dbReference type="NCBIfam" id="TIGR02988">
    <property type="entry name" value="YaaA_near_RecF"/>
    <property type="match status" value="1"/>
</dbReference>
<dbReference type="Gene3D" id="3.10.290.10">
    <property type="entry name" value="RNA-binding S4 domain"/>
    <property type="match status" value="1"/>
</dbReference>
<name>A0ABW1UKH8_9LACO</name>
<dbReference type="Pfam" id="PF13275">
    <property type="entry name" value="S4_2"/>
    <property type="match status" value="1"/>
</dbReference>
<gene>
    <name evidence="2" type="primary">yaaA</name>
    <name evidence="2" type="ORF">ACFQHW_02530</name>
</gene>
<proteinExistence type="predicted"/>
<keyword evidence="1" id="KW-0694">RNA-binding</keyword>
<sequence length="77" mass="8645">MLGAKIIKQIKIDTEYLTLTQLLKEEGIVGSGGQVKWYLQETPVQLNGVTEARRGKKLYPDDIVQLASGERFQIVKV</sequence>
<dbReference type="EMBL" id="JBHSSM010000007">
    <property type="protein sequence ID" value="MFC6314442.1"/>
    <property type="molecule type" value="Genomic_DNA"/>
</dbReference>
<evidence type="ECO:0000313" key="3">
    <source>
        <dbReference type="Proteomes" id="UP001596310"/>
    </source>
</evidence>
<dbReference type="RefSeq" id="WP_225422209.1">
    <property type="nucleotide sequence ID" value="NZ_JBHSSM010000007.1"/>
</dbReference>
<dbReference type="InterPro" id="IPR036986">
    <property type="entry name" value="S4_RNA-bd_sf"/>
</dbReference>
<dbReference type="InterPro" id="IPR014330">
    <property type="entry name" value="RNA-bd_S4-rel_YaaA"/>
</dbReference>
<dbReference type="Proteomes" id="UP001596310">
    <property type="component" value="Unassembled WGS sequence"/>
</dbReference>
<organism evidence="2 3">
    <name type="scientific">Lapidilactobacillus achengensis</name>
    <dbReference type="NCBI Taxonomy" id="2486000"/>
    <lineage>
        <taxon>Bacteria</taxon>
        <taxon>Bacillati</taxon>
        <taxon>Bacillota</taxon>
        <taxon>Bacilli</taxon>
        <taxon>Lactobacillales</taxon>
        <taxon>Lactobacillaceae</taxon>
        <taxon>Lapidilactobacillus</taxon>
    </lineage>
</organism>
<comment type="caution">
    <text evidence="2">The sequence shown here is derived from an EMBL/GenBank/DDBJ whole genome shotgun (WGS) entry which is preliminary data.</text>
</comment>
<dbReference type="PROSITE" id="PS50889">
    <property type="entry name" value="S4"/>
    <property type="match status" value="1"/>
</dbReference>
<accession>A0ABW1UKH8</accession>
<evidence type="ECO:0000313" key="2">
    <source>
        <dbReference type="EMBL" id="MFC6314442.1"/>
    </source>
</evidence>
<dbReference type="SUPFAM" id="SSF55174">
    <property type="entry name" value="Alpha-L RNA-binding motif"/>
    <property type="match status" value="1"/>
</dbReference>
<keyword evidence="3" id="KW-1185">Reference proteome</keyword>
<reference evidence="3" key="1">
    <citation type="journal article" date="2019" name="Int. J. Syst. Evol. Microbiol.">
        <title>The Global Catalogue of Microorganisms (GCM) 10K type strain sequencing project: providing services to taxonomists for standard genome sequencing and annotation.</title>
        <authorList>
            <consortium name="The Broad Institute Genomics Platform"/>
            <consortium name="The Broad Institute Genome Sequencing Center for Infectious Disease"/>
            <person name="Wu L."/>
            <person name="Ma J."/>
        </authorList>
    </citation>
    <scope>NUCLEOTIDE SEQUENCE [LARGE SCALE GENOMIC DNA]</scope>
    <source>
        <strain evidence="3">CCM 8897</strain>
    </source>
</reference>
<protein>
    <submittedName>
        <fullName evidence="2">S4 domain-containing protein YaaA</fullName>
    </submittedName>
</protein>
<evidence type="ECO:0000256" key="1">
    <source>
        <dbReference type="PROSITE-ProRule" id="PRU00182"/>
    </source>
</evidence>